<proteinExistence type="inferred from homology"/>
<evidence type="ECO:0000256" key="1">
    <source>
        <dbReference type="ARBA" id="ARBA00008857"/>
    </source>
</evidence>
<feature type="domain" description="Tyr recombinase" evidence="5">
    <location>
        <begin position="186"/>
        <end position="393"/>
    </location>
</feature>
<dbReference type="SUPFAM" id="SSF54171">
    <property type="entry name" value="DNA-binding domain"/>
    <property type="match status" value="1"/>
</dbReference>
<keyword evidence="3" id="KW-0233">DNA recombination</keyword>
<sequence length="397" mass="46266">MKEKRRDSKGRILHTGESQRTDGKYLYKYVDAFGNTKYVYAWRLTPTDPTPKGKREKPSLRELEQQIRRDIEDGIDSTGKKMTLCQLYAKQNAQRANVKKSTQKQREQLMRLLKEDKLGARSIDTIKPSDAKEWALRMKDKGFSYNTINNHKRSLKASFYIAIQDDYVRKNPFDFKLSEVLENDTKEKVALTEEQEQSLLSFIKTDNVYHKYFDDVLILLKTGLRISELCGLTIMDVDFNHEVVIIDHQLLKSKEQGYYIETPKTKSGTRQVPLSEETIKAFQRLMKKRPKAEPFVIDGRGNFLFVNQKGKPKVAIDYNALFVRMVKKYNKHHKDNPLPHITPHTLRHTFCTRLASKNMNPKDLQYIMGHSNISITMNWYAHASIDTAKSEVQRLIA</sequence>
<feature type="domain" description="Core-binding (CB)" evidence="6">
    <location>
        <begin position="79"/>
        <end position="163"/>
    </location>
</feature>
<dbReference type="Gene3D" id="1.10.443.10">
    <property type="entry name" value="Intergrase catalytic core"/>
    <property type="match status" value="1"/>
</dbReference>
<dbReference type="InterPro" id="IPR002104">
    <property type="entry name" value="Integrase_catalytic"/>
</dbReference>
<accession>A0A069AN87</accession>
<dbReference type="PROSITE" id="PS51898">
    <property type="entry name" value="TYR_RECOMBINASE"/>
    <property type="match status" value="1"/>
</dbReference>
<keyword evidence="2 4" id="KW-0238">DNA-binding</keyword>
<dbReference type="PROSITE" id="PS51900">
    <property type="entry name" value="CB"/>
    <property type="match status" value="1"/>
</dbReference>
<dbReference type="PANTHER" id="PTHR30349:SF41">
    <property type="entry name" value="INTEGRASE_RECOMBINASE PROTEIN MJ0367-RELATED"/>
    <property type="match status" value="1"/>
</dbReference>
<dbReference type="EMBL" id="LK932994">
    <property type="protein sequence ID" value="CDT15962.1"/>
    <property type="molecule type" value="Genomic_DNA"/>
</dbReference>
<comment type="similarity">
    <text evidence="1">Belongs to the 'phage' integrase family.</text>
</comment>
<dbReference type="GO" id="GO:0003677">
    <property type="term" value="F:DNA binding"/>
    <property type="evidence" value="ECO:0007669"/>
    <property type="project" value="UniProtKB-UniRule"/>
</dbReference>
<evidence type="ECO:0000256" key="2">
    <source>
        <dbReference type="ARBA" id="ARBA00023125"/>
    </source>
</evidence>
<dbReference type="InterPro" id="IPR016177">
    <property type="entry name" value="DNA-bd_dom_sf"/>
</dbReference>
<dbReference type="GO" id="GO:0008907">
    <property type="term" value="F:integrase activity"/>
    <property type="evidence" value="ECO:0007669"/>
    <property type="project" value="InterPro"/>
</dbReference>
<dbReference type="SUPFAM" id="SSF56349">
    <property type="entry name" value="DNA breaking-rejoining enzymes"/>
    <property type="match status" value="1"/>
</dbReference>
<evidence type="ECO:0000313" key="7">
    <source>
        <dbReference type="EMBL" id="CDT15962.1"/>
    </source>
</evidence>
<evidence type="ECO:0000259" key="5">
    <source>
        <dbReference type="PROSITE" id="PS51898"/>
    </source>
</evidence>
<dbReference type="Pfam" id="PF00589">
    <property type="entry name" value="Phage_integrase"/>
    <property type="match status" value="1"/>
</dbReference>
<dbReference type="RefSeq" id="WP_025301273.1">
    <property type="nucleotide sequence ID" value="NZ_JBBBLL010000048.1"/>
</dbReference>
<dbReference type="InterPro" id="IPR011010">
    <property type="entry name" value="DNA_brk_join_enz"/>
</dbReference>
<name>A0A069AN87_CLODI</name>
<evidence type="ECO:0000259" key="6">
    <source>
        <dbReference type="PROSITE" id="PS51900"/>
    </source>
</evidence>
<dbReference type="CDD" id="cd01189">
    <property type="entry name" value="INT_ICEBs1_C_like"/>
    <property type="match status" value="1"/>
</dbReference>
<dbReference type="InterPro" id="IPR050090">
    <property type="entry name" value="Tyrosine_recombinase_XerCD"/>
</dbReference>
<dbReference type="InterPro" id="IPR010998">
    <property type="entry name" value="Integrase_recombinase_N"/>
</dbReference>
<dbReference type="Pfam" id="PF02920">
    <property type="entry name" value="Integrase_DNA"/>
    <property type="match status" value="1"/>
</dbReference>
<dbReference type="InterPro" id="IPR044068">
    <property type="entry name" value="CB"/>
</dbReference>
<evidence type="ECO:0000256" key="3">
    <source>
        <dbReference type="ARBA" id="ARBA00023172"/>
    </source>
</evidence>
<dbReference type="InterPro" id="IPR004191">
    <property type="entry name" value="Integrase_Tn916-type_DNA-bd_N"/>
</dbReference>
<evidence type="ECO:0000256" key="4">
    <source>
        <dbReference type="PROSITE-ProRule" id="PRU01248"/>
    </source>
</evidence>
<reference evidence="7" key="1">
    <citation type="submission" date="2014-07" db="EMBL/GenBank/DDBJ databases">
        <authorList>
            <person name="Monot Marc"/>
        </authorList>
    </citation>
    <scope>NUCLEOTIDE SEQUENCE</scope>
    <source>
        <strain evidence="7">7032989</strain>
    </source>
</reference>
<dbReference type="InterPro" id="IPR013762">
    <property type="entry name" value="Integrase-like_cat_sf"/>
</dbReference>
<dbReference type="GO" id="GO:0006310">
    <property type="term" value="P:DNA recombination"/>
    <property type="evidence" value="ECO:0007669"/>
    <property type="project" value="UniProtKB-KW"/>
</dbReference>
<protein>
    <submittedName>
        <fullName evidence="7">Transposase</fullName>
    </submittedName>
</protein>
<dbReference type="PANTHER" id="PTHR30349">
    <property type="entry name" value="PHAGE INTEGRASE-RELATED"/>
    <property type="match status" value="1"/>
</dbReference>
<gene>
    <name evidence="7" type="primary">int</name>
    <name evidence="7" type="ORF">BN1095_330279</name>
</gene>
<dbReference type="AlphaFoldDB" id="A0A069AN87"/>
<dbReference type="Gene3D" id="1.10.150.130">
    <property type="match status" value="1"/>
</dbReference>
<organism evidence="7">
    <name type="scientific">Clostridioides difficile</name>
    <name type="common">Peptoclostridium difficile</name>
    <dbReference type="NCBI Taxonomy" id="1496"/>
    <lineage>
        <taxon>Bacteria</taxon>
        <taxon>Bacillati</taxon>
        <taxon>Bacillota</taxon>
        <taxon>Clostridia</taxon>
        <taxon>Peptostreptococcales</taxon>
        <taxon>Peptostreptococcaceae</taxon>
        <taxon>Clostridioides</taxon>
    </lineage>
</organism>
<dbReference type="Gene3D" id="3.30.160.60">
    <property type="entry name" value="Classic Zinc Finger"/>
    <property type="match status" value="1"/>
</dbReference>